<evidence type="ECO:0008006" key="4">
    <source>
        <dbReference type="Google" id="ProtNLM"/>
    </source>
</evidence>
<sequence>MTTQKFDATPTPSEGLNLDDISKDNVKEAWSGYESKPEYKKFNKHDLIESMQSAHEDAAEQKPEQA</sequence>
<evidence type="ECO:0000313" key="3">
    <source>
        <dbReference type="Proteomes" id="UP000293483"/>
    </source>
</evidence>
<feature type="region of interest" description="Disordered" evidence="1">
    <location>
        <begin position="1"/>
        <end position="20"/>
    </location>
</feature>
<dbReference type="InterPro" id="IPR049846">
    <property type="entry name" value="NF038105-like"/>
</dbReference>
<dbReference type="STRING" id="202951.GCA_001485025_00079"/>
<evidence type="ECO:0000313" key="2">
    <source>
        <dbReference type="EMBL" id="RZG65519.1"/>
    </source>
</evidence>
<gene>
    <name evidence="2" type="ORF">EXE25_13270</name>
</gene>
<feature type="region of interest" description="Disordered" evidence="1">
    <location>
        <begin position="44"/>
        <end position="66"/>
    </location>
</feature>
<feature type="compositionally biased region" description="Polar residues" evidence="1">
    <location>
        <begin position="1"/>
        <end position="14"/>
    </location>
</feature>
<evidence type="ECO:0000256" key="1">
    <source>
        <dbReference type="SAM" id="MobiDB-lite"/>
    </source>
</evidence>
<dbReference type="AlphaFoldDB" id="A0A4Q7AQN4"/>
<dbReference type="RefSeq" id="WP_130147063.1">
    <property type="nucleotide sequence ID" value="NZ_SGSU01000015.1"/>
</dbReference>
<protein>
    <recommendedName>
        <fullName evidence="4">NF038105 family protein</fullName>
    </recommendedName>
</protein>
<dbReference type="EMBL" id="SGSU01000015">
    <property type="protein sequence ID" value="RZG65519.1"/>
    <property type="molecule type" value="Genomic_DNA"/>
</dbReference>
<name>A0A4Q7AQN4_9GAMM</name>
<dbReference type="NCBIfam" id="NF038105">
    <property type="entry name" value="acin_NF038105"/>
    <property type="match status" value="1"/>
</dbReference>
<proteinExistence type="predicted"/>
<accession>A0A4Q7AQN4</accession>
<dbReference type="Proteomes" id="UP000293483">
    <property type="component" value="Unassembled WGS sequence"/>
</dbReference>
<comment type="caution">
    <text evidence="2">The sequence shown here is derived from an EMBL/GenBank/DDBJ whole genome shotgun (WGS) entry which is preliminary data.</text>
</comment>
<reference evidence="2 3" key="1">
    <citation type="submission" date="2019-02" db="EMBL/GenBank/DDBJ databases">
        <title>The Batch Genome Submission of Acinetobacter spp. strains.</title>
        <authorList>
            <person name="Qin J."/>
            <person name="Hu Y."/>
            <person name="Ye H."/>
            <person name="Wei L."/>
            <person name="Feng Y."/>
            <person name="Zong Z."/>
        </authorList>
    </citation>
    <scope>NUCLEOTIDE SEQUENCE [LARGE SCALE GENOMIC DNA]</scope>
    <source>
        <strain evidence="2 3">WCHABo060081</strain>
    </source>
</reference>
<organism evidence="2 3">
    <name type="scientific">Acinetobacter bouvetii</name>
    <dbReference type="NCBI Taxonomy" id="202951"/>
    <lineage>
        <taxon>Bacteria</taxon>
        <taxon>Pseudomonadati</taxon>
        <taxon>Pseudomonadota</taxon>
        <taxon>Gammaproteobacteria</taxon>
        <taxon>Moraxellales</taxon>
        <taxon>Moraxellaceae</taxon>
        <taxon>Acinetobacter</taxon>
    </lineage>
</organism>